<dbReference type="Gene3D" id="1.25.40.10">
    <property type="entry name" value="Tetratricopeptide repeat domain"/>
    <property type="match status" value="3"/>
</dbReference>
<evidence type="ECO:0000256" key="4">
    <source>
        <dbReference type="SAM" id="MobiDB-lite"/>
    </source>
</evidence>
<accession>A0ABR3JYB2</accession>
<dbReference type="Pfam" id="PF23085">
    <property type="entry name" value="RRM_PARP14_3"/>
    <property type="match status" value="1"/>
</dbReference>
<name>A0ABR3JYB2_9AGAR</name>
<keyword evidence="7" id="KW-1185">Reference proteome</keyword>
<feature type="domain" description="RRM" evidence="5">
    <location>
        <begin position="624"/>
        <end position="697"/>
    </location>
</feature>
<evidence type="ECO:0000256" key="2">
    <source>
        <dbReference type="ARBA" id="ARBA00022884"/>
    </source>
</evidence>
<evidence type="ECO:0000256" key="1">
    <source>
        <dbReference type="ARBA" id="ARBA00022737"/>
    </source>
</evidence>
<evidence type="ECO:0000313" key="6">
    <source>
        <dbReference type="EMBL" id="KAL0960935.1"/>
    </source>
</evidence>
<feature type="region of interest" description="Disordered" evidence="4">
    <location>
        <begin position="569"/>
        <end position="623"/>
    </location>
</feature>
<gene>
    <name evidence="6" type="ORF">HGRIS_005940</name>
</gene>
<keyword evidence="1" id="KW-0677">Repeat</keyword>
<feature type="domain" description="RRM" evidence="5">
    <location>
        <begin position="888"/>
        <end position="960"/>
    </location>
</feature>
<evidence type="ECO:0000259" key="5">
    <source>
        <dbReference type="PROSITE" id="PS50102"/>
    </source>
</evidence>
<feature type="compositionally biased region" description="Low complexity" evidence="4">
    <location>
        <begin position="576"/>
        <end position="588"/>
    </location>
</feature>
<protein>
    <recommendedName>
        <fullName evidence="5">RRM domain-containing protein</fullName>
    </recommendedName>
</protein>
<dbReference type="EMBL" id="JASNQZ010000001">
    <property type="protein sequence ID" value="KAL0960935.1"/>
    <property type="molecule type" value="Genomic_DNA"/>
</dbReference>
<reference evidence="7" key="1">
    <citation type="submission" date="2024-06" db="EMBL/GenBank/DDBJ databases">
        <title>Multi-omics analyses provide insights into the biosynthesis of the anticancer antibiotic pleurotin in Hohenbuehelia grisea.</title>
        <authorList>
            <person name="Weaver J.A."/>
            <person name="Alberti F."/>
        </authorList>
    </citation>
    <scope>NUCLEOTIDE SEQUENCE [LARGE SCALE GENOMIC DNA]</scope>
    <source>
        <strain evidence="7">T-177</strain>
    </source>
</reference>
<dbReference type="CDD" id="cd12297">
    <property type="entry name" value="RRM2_Prp24"/>
    <property type="match status" value="1"/>
</dbReference>
<dbReference type="InterPro" id="IPR003107">
    <property type="entry name" value="HAT"/>
</dbReference>
<feature type="compositionally biased region" description="Basic and acidic residues" evidence="4">
    <location>
        <begin position="591"/>
        <end position="623"/>
    </location>
</feature>
<dbReference type="PANTHER" id="PTHR24012">
    <property type="entry name" value="RNA BINDING PROTEIN"/>
    <property type="match status" value="1"/>
</dbReference>
<comment type="caution">
    <text evidence="6">The sequence shown here is derived from an EMBL/GenBank/DDBJ whole genome shotgun (WGS) entry which is preliminary data.</text>
</comment>
<dbReference type="SUPFAM" id="SSF48452">
    <property type="entry name" value="TPR-like"/>
    <property type="match status" value="1"/>
</dbReference>
<dbReference type="SUPFAM" id="SSF54928">
    <property type="entry name" value="RNA-binding domain, RBD"/>
    <property type="match status" value="3"/>
</dbReference>
<proteinExistence type="predicted"/>
<dbReference type="InterPro" id="IPR034397">
    <property type="entry name" value="Prp24_RRM1"/>
</dbReference>
<dbReference type="InterPro" id="IPR035979">
    <property type="entry name" value="RBD_domain_sf"/>
</dbReference>
<dbReference type="Pfam" id="PF00076">
    <property type="entry name" value="RRM_1"/>
    <property type="match status" value="3"/>
</dbReference>
<evidence type="ECO:0000256" key="3">
    <source>
        <dbReference type="PROSITE-ProRule" id="PRU00176"/>
    </source>
</evidence>
<dbReference type="InterPro" id="IPR012677">
    <property type="entry name" value="Nucleotide-bd_a/b_plait_sf"/>
</dbReference>
<evidence type="ECO:0000313" key="7">
    <source>
        <dbReference type="Proteomes" id="UP001556367"/>
    </source>
</evidence>
<dbReference type="Proteomes" id="UP001556367">
    <property type="component" value="Unassembled WGS sequence"/>
</dbReference>
<dbReference type="SMART" id="SM00386">
    <property type="entry name" value="HAT"/>
    <property type="match status" value="3"/>
</dbReference>
<dbReference type="CDD" id="cd12296">
    <property type="entry name" value="RRM1_Prp24"/>
    <property type="match status" value="1"/>
</dbReference>
<dbReference type="Gene3D" id="3.30.70.330">
    <property type="match status" value="4"/>
</dbReference>
<feature type="domain" description="RRM" evidence="5">
    <location>
        <begin position="698"/>
        <end position="775"/>
    </location>
</feature>
<dbReference type="InterPro" id="IPR000504">
    <property type="entry name" value="RRM_dom"/>
</dbReference>
<sequence length="1042" mass="116416">MDPAQSLDALANLLTEISQKPYDVALHAQHIRLADSAEELQAEALAAREMMTTFLAAGDDVWRPLIDAKNASVDLETEEGVQELLAVYDRAEEDYLSIPLLHDHLEFLIDQHARYSSGEVTKPDGLGEVFSTEWTRSAIAKVVAKGIGHLKQGQTLWNMQRDWEVQALEDTPSSERPPLIERIRLLHLDRLQQPHADLEETAQSYSSFTTNFQPPQEYESLLVFASKIRSQSAKAYDHRERFETNLTNSGYSLDMYNRYIAAEQKQKFRDPFVLKFTCERAITEAAKRRFNGELGAEEALRAFWTSYCDAVRLSESDAVTESTVLQRAIKSVPGSGEIWARYIRFMERTDGAEGVPDDRETIGDIYARALATNLMQIDVEQIVPLVLARAGAEMRRFAASSGEEGSFEDFMRIAEEGIDLVRQASATGDSKFRLEKYLADTYVHLASPDQAIEVWQKTVASEQHKTSYMAWTAYTSVLIRQDKHDEARAVFKDICMRNIDWPEAVWEAWASFEHVHGTVQDIEACLYRVEKAQYQVNVRRAKEAERANYQAMQQAMEYQAANVPVTEAMQASSSGADAPMDVDAPAPAENSMKRKAEDAPEADANKRPKTEPKPLPLKRDRENSTVFVSELPRAVTEEDLTSLFKDCGKVREVKITKLPNAHVATVEFMERDAVPAALTKDKKRIDGQEIAVHLAWKSTLYITNFPEALDDAGVRELFGKFGVIFDVRWPSKKFKNTRRFCYLQYTSPSAADNALQLHGQELEPGLQLSVFISNPERKKGRSDQDANEREVYVAGLSKFTTKADLEKLFATYGPVKEVRMATNDDGSAKGFAFIEYEAEKDAQAALAANNYELKKRRIAVTVADSRVRSRNRVAPESGLGQRADERNRSIRVRNLPPNTQEGLLQQTFEKIADVKRVEVFEDKQEAVVELTSAAEAGKLLLRSEPINFNGKTLELSEEAVEGGPVRRPAAPPPKTGGGLFVPRAAVSRPRAGLGHPRAPKKPVFSAPQAADEPAGGEASGSEAKPQGKGQDDFRKMLAGGKQ</sequence>
<organism evidence="6 7">
    <name type="scientific">Hohenbuehelia grisea</name>
    <dbReference type="NCBI Taxonomy" id="104357"/>
    <lineage>
        <taxon>Eukaryota</taxon>
        <taxon>Fungi</taxon>
        <taxon>Dikarya</taxon>
        <taxon>Basidiomycota</taxon>
        <taxon>Agaricomycotina</taxon>
        <taxon>Agaricomycetes</taxon>
        <taxon>Agaricomycetidae</taxon>
        <taxon>Agaricales</taxon>
        <taxon>Pleurotineae</taxon>
        <taxon>Pleurotaceae</taxon>
        <taxon>Hohenbuehelia</taxon>
    </lineage>
</organism>
<dbReference type="InterPro" id="IPR011990">
    <property type="entry name" value="TPR-like_helical_dom_sf"/>
</dbReference>
<keyword evidence="2 3" id="KW-0694">RNA-binding</keyword>
<feature type="region of interest" description="Disordered" evidence="4">
    <location>
        <begin position="957"/>
        <end position="1042"/>
    </location>
</feature>
<dbReference type="InterPro" id="IPR034398">
    <property type="entry name" value="Prp24_RRM2"/>
</dbReference>
<dbReference type="SMART" id="SM00360">
    <property type="entry name" value="RRM"/>
    <property type="match status" value="4"/>
</dbReference>
<dbReference type="PROSITE" id="PS50102">
    <property type="entry name" value="RRM"/>
    <property type="match status" value="4"/>
</dbReference>
<feature type="domain" description="RRM" evidence="5">
    <location>
        <begin position="789"/>
        <end position="865"/>
    </location>
</feature>